<gene>
    <name evidence="2" type="ORF">BHS39_08825</name>
</gene>
<dbReference type="EMBL" id="MJBR01000005">
    <property type="protein sequence ID" value="OEY73549.1"/>
    <property type="molecule type" value="Genomic_DNA"/>
</dbReference>
<accession>A0ABX3BJU9</accession>
<name>A0ABX3BJU9_9FLAO</name>
<evidence type="ECO:0008006" key="4">
    <source>
        <dbReference type="Google" id="ProtNLM"/>
    </source>
</evidence>
<reference evidence="2 3" key="1">
    <citation type="submission" date="2016-09" db="EMBL/GenBank/DDBJ databases">
        <title>Genome Sequence of Salegentibacter salarius,Isolated from a Marine Solar Saltern of the Yellow Sea in South Korea.</title>
        <authorList>
            <person name="Zheng Q."/>
            <person name="Liu Y."/>
        </authorList>
    </citation>
    <scope>NUCLEOTIDE SEQUENCE [LARGE SCALE GENOMIC DNA]</scope>
    <source>
        <strain evidence="2 3">KCTC 12974</strain>
    </source>
</reference>
<evidence type="ECO:0000256" key="1">
    <source>
        <dbReference type="SAM" id="SignalP"/>
    </source>
</evidence>
<dbReference type="Pfam" id="PF20230">
    <property type="entry name" value="DUF6588"/>
    <property type="match status" value="1"/>
</dbReference>
<evidence type="ECO:0000313" key="2">
    <source>
        <dbReference type="EMBL" id="OEY73549.1"/>
    </source>
</evidence>
<feature type="signal peptide" evidence="1">
    <location>
        <begin position="1"/>
        <end position="21"/>
    </location>
</feature>
<evidence type="ECO:0000313" key="3">
    <source>
        <dbReference type="Proteomes" id="UP000176009"/>
    </source>
</evidence>
<proteinExistence type="predicted"/>
<dbReference type="InterPro" id="IPR046495">
    <property type="entry name" value="DUF6588"/>
</dbReference>
<organism evidence="2 3">
    <name type="scientific">Salegentibacter salarius</name>
    <dbReference type="NCBI Taxonomy" id="435906"/>
    <lineage>
        <taxon>Bacteria</taxon>
        <taxon>Pseudomonadati</taxon>
        <taxon>Bacteroidota</taxon>
        <taxon>Flavobacteriia</taxon>
        <taxon>Flavobacteriales</taxon>
        <taxon>Flavobacteriaceae</taxon>
        <taxon>Salegentibacter</taxon>
    </lineage>
</organism>
<keyword evidence="1" id="KW-0732">Signal</keyword>
<comment type="caution">
    <text evidence="2">The sequence shown here is derived from an EMBL/GenBank/DDBJ whole genome shotgun (WGS) entry which is preliminary data.</text>
</comment>
<dbReference type="Proteomes" id="UP000176009">
    <property type="component" value="Unassembled WGS sequence"/>
</dbReference>
<sequence length="341" mass="37088">MLKFQAKYLILFILFSVNSYAQEDDLTKFANEMLYIADEFAGPAAEGAAYQAGAGWFTSATALKPWKVEISFQGNALIVPSNRQSFTISNNDLAGVHENGGAILSIEGEGSNAVVPTAFGGETDTYFVGDIDYLGNTVPIRFQAIEGINKSVLAYPFVQATVGLPFETEFSARILPQLTVDGVAFTTYGAALKHNFTQYFRFNNEDDFQASAMVAFSQFDVEYEFIDPVNLSSDGSSFGNLTLVNVNSNLWMASVLGSKKYGDDFEVFGALGATNSNFSYAMGGSGIALSPINNALRGLDQSQAQFKADLGFNIYFNRFKISTMATAGKFFHINAGLHFRI</sequence>
<protein>
    <recommendedName>
        <fullName evidence="4">Outer membrane protein beta-barrel domain-containing protein</fullName>
    </recommendedName>
</protein>
<keyword evidence="3" id="KW-1185">Reference proteome</keyword>
<feature type="chain" id="PRO_5046757944" description="Outer membrane protein beta-barrel domain-containing protein" evidence="1">
    <location>
        <begin position="22"/>
        <end position="341"/>
    </location>
</feature>